<dbReference type="GO" id="GO:0003676">
    <property type="term" value="F:nucleic acid binding"/>
    <property type="evidence" value="ECO:0007669"/>
    <property type="project" value="InterPro"/>
</dbReference>
<evidence type="ECO:0000313" key="2">
    <source>
        <dbReference type="EMBL" id="KAL0463371.1"/>
    </source>
</evidence>
<reference evidence="2" key="2">
    <citation type="journal article" date="2024" name="Plant">
        <title>Genomic evolution and insights into agronomic trait innovations of Sesamum species.</title>
        <authorList>
            <person name="Miao H."/>
            <person name="Wang L."/>
            <person name="Qu L."/>
            <person name="Liu H."/>
            <person name="Sun Y."/>
            <person name="Le M."/>
            <person name="Wang Q."/>
            <person name="Wei S."/>
            <person name="Zheng Y."/>
            <person name="Lin W."/>
            <person name="Duan Y."/>
            <person name="Cao H."/>
            <person name="Xiong S."/>
            <person name="Wang X."/>
            <person name="Wei L."/>
            <person name="Li C."/>
            <person name="Ma Q."/>
            <person name="Ju M."/>
            <person name="Zhao R."/>
            <person name="Li G."/>
            <person name="Mu C."/>
            <person name="Tian Q."/>
            <person name="Mei H."/>
            <person name="Zhang T."/>
            <person name="Gao T."/>
            <person name="Zhang H."/>
        </authorList>
    </citation>
    <scope>NUCLEOTIDE SEQUENCE</scope>
    <source>
        <strain evidence="2">KEN1</strain>
    </source>
</reference>
<organism evidence="2">
    <name type="scientific">Sesamum latifolium</name>
    <dbReference type="NCBI Taxonomy" id="2727402"/>
    <lineage>
        <taxon>Eukaryota</taxon>
        <taxon>Viridiplantae</taxon>
        <taxon>Streptophyta</taxon>
        <taxon>Embryophyta</taxon>
        <taxon>Tracheophyta</taxon>
        <taxon>Spermatophyta</taxon>
        <taxon>Magnoliopsida</taxon>
        <taxon>eudicotyledons</taxon>
        <taxon>Gunneridae</taxon>
        <taxon>Pentapetalae</taxon>
        <taxon>asterids</taxon>
        <taxon>lamiids</taxon>
        <taxon>Lamiales</taxon>
        <taxon>Pedaliaceae</taxon>
        <taxon>Sesamum</taxon>
    </lineage>
</organism>
<dbReference type="Gene3D" id="3.30.420.10">
    <property type="entry name" value="Ribonuclease H-like superfamily/Ribonuclease H"/>
    <property type="match status" value="1"/>
</dbReference>
<dbReference type="InterPro" id="IPR052929">
    <property type="entry name" value="RNase_H-like_EbsB-rel"/>
</dbReference>
<comment type="caution">
    <text evidence="2">The sequence shown here is derived from an EMBL/GenBank/DDBJ whole genome shotgun (WGS) entry which is preliminary data.</text>
</comment>
<dbReference type="InterPro" id="IPR002156">
    <property type="entry name" value="RNaseH_domain"/>
</dbReference>
<dbReference type="SUPFAM" id="SSF53098">
    <property type="entry name" value="Ribonuclease H-like"/>
    <property type="match status" value="1"/>
</dbReference>
<gene>
    <name evidence="2" type="ORF">Slati_0224700</name>
</gene>
<dbReference type="InterPro" id="IPR036397">
    <property type="entry name" value="RNaseH_sf"/>
</dbReference>
<sequence>MGALFNNGSEVGIGVVTRDHLGSVIHWIAHRFHRIADAQVAETLAAREAVDLAERMHWQHVIFEGDCLNLITKLNSQERDFSDLGPLIGDIIDTSGFLSSAEFCLYWIYIHIL</sequence>
<accession>A0AAW2YCF2</accession>
<dbReference type="CDD" id="cd06222">
    <property type="entry name" value="RNase_H_like"/>
    <property type="match status" value="1"/>
</dbReference>
<protein>
    <recommendedName>
        <fullName evidence="1">RNase H type-1 domain-containing protein</fullName>
    </recommendedName>
</protein>
<reference evidence="2" key="1">
    <citation type="submission" date="2020-06" db="EMBL/GenBank/DDBJ databases">
        <authorList>
            <person name="Li T."/>
            <person name="Hu X."/>
            <person name="Zhang T."/>
            <person name="Song X."/>
            <person name="Zhang H."/>
            <person name="Dai N."/>
            <person name="Sheng W."/>
            <person name="Hou X."/>
            <person name="Wei L."/>
        </authorList>
    </citation>
    <scope>NUCLEOTIDE SEQUENCE</scope>
    <source>
        <strain evidence="2">KEN1</strain>
        <tissue evidence="2">Leaf</tissue>
    </source>
</reference>
<dbReference type="AlphaFoldDB" id="A0AAW2YCF2"/>
<proteinExistence type="predicted"/>
<dbReference type="EMBL" id="JACGWN010000001">
    <property type="protein sequence ID" value="KAL0463371.1"/>
    <property type="molecule type" value="Genomic_DNA"/>
</dbReference>
<dbReference type="GO" id="GO:0004523">
    <property type="term" value="F:RNA-DNA hybrid ribonuclease activity"/>
    <property type="evidence" value="ECO:0007669"/>
    <property type="project" value="InterPro"/>
</dbReference>
<dbReference type="InterPro" id="IPR044730">
    <property type="entry name" value="RNase_H-like_dom_plant"/>
</dbReference>
<evidence type="ECO:0000259" key="1">
    <source>
        <dbReference type="Pfam" id="PF13456"/>
    </source>
</evidence>
<dbReference type="PANTHER" id="PTHR47074">
    <property type="entry name" value="BNAC02G40300D PROTEIN"/>
    <property type="match status" value="1"/>
</dbReference>
<dbReference type="InterPro" id="IPR012337">
    <property type="entry name" value="RNaseH-like_sf"/>
</dbReference>
<feature type="domain" description="RNase H type-1" evidence="1">
    <location>
        <begin position="10"/>
        <end position="102"/>
    </location>
</feature>
<dbReference type="Pfam" id="PF13456">
    <property type="entry name" value="RVT_3"/>
    <property type="match status" value="1"/>
</dbReference>
<name>A0AAW2YCF2_9LAMI</name>
<dbReference type="PANTHER" id="PTHR47074:SF48">
    <property type="entry name" value="POLYNUCLEOTIDYL TRANSFERASE, RIBONUCLEASE H-LIKE SUPERFAMILY PROTEIN"/>
    <property type="match status" value="1"/>
</dbReference>